<dbReference type="Proteomes" id="UP000182658">
    <property type="component" value="Unassembled WGS sequence"/>
</dbReference>
<name>A0A1J7I9R9_9PEZI</name>
<organism evidence="2 3">
    <name type="scientific">Coniochaeta ligniaria NRRL 30616</name>
    <dbReference type="NCBI Taxonomy" id="1408157"/>
    <lineage>
        <taxon>Eukaryota</taxon>
        <taxon>Fungi</taxon>
        <taxon>Dikarya</taxon>
        <taxon>Ascomycota</taxon>
        <taxon>Pezizomycotina</taxon>
        <taxon>Sordariomycetes</taxon>
        <taxon>Sordariomycetidae</taxon>
        <taxon>Coniochaetales</taxon>
        <taxon>Coniochaetaceae</taxon>
        <taxon>Coniochaeta</taxon>
    </lineage>
</organism>
<reference evidence="2 3" key="1">
    <citation type="submission" date="2016-10" db="EMBL/GenBank/DDBJ databases">
        <title>Draft genome sequence of Coniochaeta ligniaria NRRL30616, a lignocellulolytic fungus for bioabatement of inhibitors in plant biomass hydrolysates.</title>
        <authorList>
            <consortium name="DOE Joint Genome Institute"/>
            <person name="Jimenez D.J."/>
            <person name="Hector R.E."/>
            <person name="Riley R."/>
            <person name="Sun H."/>
            <person name="Grigoriev I.V."/>
            <person name="Van Elsas J.D."/>
            <person name="Nichols N.N."/>
        </authorList>
    </citation>
    <scope>NUCLEOTIDE SEQUENCE [LARGE SCALE GENOMIC DNA]</scope>
    <source>
        <strain evidence="2 3">NRRL 30616</strain>
    </source>
</reference>
<sequence>MEGASDRPCVEGRSLPAGRSDNIDPAQGITARNMAVTTEVNRTPSPDSNPAVAAVPPMTLQPQILLSSSNHSGRIRPSDFTWTPVPYSNPEDRTQPAPTRTPSRPDSPYPRSLFRPQPSSSSIFSGFGQRLAPSAQTLVTSPTPTRPSRRPDSPRAGSLFRPQPSSSTTFSGSGRSLTTPRAMPTMDLDNTSSYPPLPHRSVAPTTMVYGGRGQPDNPSNRRRHSNPSHTEKPPEAGRRATAPARLGPEHGNSSSTPAFGQASTPHGPNASPATPDMFQPAPSEQPRQDRVQSIRDMLGKTENVLVNERDVAVQEEWVQFTKDGIAEARAELDILNTCIREQGGAPTPARMEDLARLRSGINLSRRELRREQLKLGCLKDRIDLARDMLPLLQLWLDMERRLRIHQQLD</sequence>
<dbReference type="InParanoid" id="A0A1J7I9R9"/>
<feature type="compositionally biased region" description="Basic and acidic residues" evidence="1">
    <location>
        <begin position="1"/>
        <end position="10"/>
    </location>
</feature>
<gene>
    <name evidence="2" type="ORF">CONLIGDRAFT_691738</name>
</gene>
<feature type="region of interest" description="Disordered" evidence="1">
    <location>
        <begin position="63"/>
        <end position="290"/>
    </location>
</feature>
<evidence type="ECO:0000313" key="2">
    <source>
        <dbReference type="EMBL" id="OIW24423.1"/>
    </source>
</evidence>
<proteinExistence type="predicted"/>
<evidence type="ECO:0000313" key="3">
    <source>
        <dbReference type="Proteomes" id="UP000182658"/>
    </source>
</evidence>
<feature type="region of interest" description="Disordered" evidence="1">
    <location>
        <begin position="1"/>
        <end position="29"/>
    </location>
</feature>
<protein>
    <submittedName>
        <fullName evidence="2">Uncharacterized protein</fullName>
    </submittedName>
</protein>
<dbReference type="EMBL" id="KV875103">
    <property type="protein sequence ID" value="OIW24423.1"/>
    <property type="molecule type" value="Genomic_DNA"/>
</dbReference>
<dbReference type="AlphaFoldDB" id="A0A1J7I9R9"/>
<accession>A0A1J7I9R9</accession>
<keyword evidence="3" id="KW-1185">Reference proteome</keyword>
<feature type="compositionally biased region" description="Basic and acidic residues" evidence="1">
    <location>
        <begin position="229"/>
        <end position="238"/>
    </location>
</feature>
<feature type="compositionally biased region" description="Polar residues" evidence="1">
    <location>
        <begin position="63"/>
        <end position="72"/>
    </location>
</feature>
<feature type="compositionally biased region" description="Low complexity" evidence="1">
    <location>
        <begin position="165"/>
        <end position="179"/>
    </location>
</feature>
<feature type="compositionally biased region" description="Polar residues" evidence="1">
    <location>
        <begin position="251"/>
        <end position="266"/>
    </location>
</feature>
<evidence type="ECO:0000256" key="1">
    <source>
        <dbReference type="SAM" id="MobiDB-lite"/>
    </source>
</evidence>